<dbReference type="SUPFAM" id="SSF53098">
    <property type="entry name" value="Ribonuclease H-like"/>
    <property type="match status" value="1"/>
</dbReference>
<dbReference type="InterPro" id="IPR012337">
    <property type="entry name" value="RNaseH-like_sf"/>
</dbReference>
<organism evidence="4 5">
    <name type="scientific">Durusdinium trenchii</name>
    <dbReference type="NCBI Taxonomy" id="1381693"/>
    <lineage>
        <taxon>Eukaryota</taxon>
        <taxon>Sar</taxon>
        <taxon>Alveolata</taxon>
        <taxon>Dinophyceae</taxon>
        <taxon>Suessiales</taxon>
        <taxon>Symbiodiniaceae</taxon>
        <taxon>Durusdinium</taxon>
    </lineage>
</organism>
<evidence type="ECO:0000256" key="2">
    <source>
        <dbReference type="SAM" id="MobiDB-lite"/>
    </source>
</evidence>
<reference evidence="4 5" key="1">
    <citation type="submission" date="2024-02" db="EMBL/GenBank/DDBJ databases">
        <authorList>
            <person name="Chen Y."/>
            <person name="Shah S."/>
            <person name="Dougan E. K."/>
            <person name="Thang M."/>
            <person name="Chan C."/>
        </authorList>
    </citation>
    <scope>NUCLEOTIDE SEQUENCE [LARGE SCALE GENOMIC DNA]</scope>
</reference>
<keyword evidence="5" id="KW-1185">Reference proteome</keyword>
<comment type="caution">
    <text evidence="4">The sequence shown here is derived from an EMBL/GenBank/DDBJ whole genome shotgun (WGS) entry which is preliminary data.</text>
</comment>
<keyword evidence="1" id="KW-0175">Coiled coil</keyword>
<dbReference type="InterPro" id="IPR036691">
    <property type="entry name" value="Endo/exonu/phosph_ase_sf"/>
</dbReference>
<feature type="coiled-coil region" evidence="1">
    <location>
        <begin position="164"/>
        <end position="191"/>
    </location>
</feature>
<feature type="region of interest" description="Disordered" evidence="2">
    <location>
        <begin position="381"/>
        <end position="419"/>
    </location>
</feature>
<dbReference type="SUPFAM" id="SSF56219">
    <property type="entry name" value="DNase I-like"/>
    <property type="match status" value="1"/>
</dbReference>
<evidence type="ECO:0000259" key="3">
    <source>
        <dbReference type="PROSITE" id="PS50879"/>
    </source>
</evidence>
<proteinExistence type="predicted"/>
<protein>
    <submittedName>
        <fullName evidence="4">LINE-1 retrotransposable element ORF2 protein</fullName>
    </submittedName>
</protein>
<dbReference type="InterPro" id="IPR002156">
    <property type="entry name" value="RNaseH_domain"/>
</dbReference>
<feature type="domain" description="RNase H type-1" evidence="3">
    <location>
        <begin position="1247"/>
        <end position="1406"/>
    </location>
</feature>
<feature type="compositionally biased region" description="Low complexity" evidence="2">
    <location>
        <begin position="404"/>
        <end position="419"/>
    </location>
</feature>
<dbReference type="Pfam" id="PF00075">
    <property type="entry name" value="RNase_H"/>
    <property type="match status" value="1"/>
</dbReference>
<dbReference type="PROSITE" id="PS50879">
    <property type="entry name" value="RNASE_H_1"/>
    <property type="match status" value="1"/>
</dbReference>
<evidence type="ECO:0000313" key="5">
    <source>
        <dbReference type="Proteomes" id="UP001642464"/>
    </source>
</evidence>
<accession>A0ABP0HP95</accession>
<dbReference type="Proteomes" id="UP001642464">
    <property type="component" value="Unassembled WGS sequence"/>
</dbReference>
<dbReference type="EMBL" id="CAXAMM010001248">
    <property type="protein sequence ID" value="CAK8991179.1"/>
    <property type="molecule type" value="Genomic_DNA"/>
</dbReference>
<dbReference type="Gene3D" id="3.30.420.10">
    <property type="entry name" value="Ribonuclease H-like superfamily/Ribonuclease H"/>
    <property type="match status" value="1"/>
</dbReference>
<gene>
    <name evidence="4" type="ORF">SCF082_LOCUS2552</name>
</gene>
<evidence type="ECO:0000256" key="1">
    <source>
        <dbReference type="SAM" id="Coils"/>
    </source>
</evidence>
<sequence length="1555" mass="173427">MTRLPKKLIELVLRASGTHGIYVEPRAEDTREACADYQVIWLPKHKREEATLLSKQIPGVVGLARSGDRVGLRVVTAMAEKVATSIRPDEVYVSALGRKQFQIGPIPYGTQRVALAKALKEFGWNAKPVQVDVSQLVQHVRSEVLAKIPAPVSTAPGGDVDMTSSQTETRIQALEKKMEALSAAQDQLQVSTAKQAAATTKQLASINTKVDEQKSELKAMFDQQMQQIEQLIIFTFYATLALVDIDGMQGGIIYGYASQLNGTAPKILTDQLADYAIQRIALEAIGPRFIMGDFNALGDDLPCLQHLRSLGFRELQEVAAVRWGHEVQMTCKDRTQPDLIFLSPELQHCLVGIEIVPDLFADHAVVSGIFRGMRSQIPRSYWRTPVPPPRQSELGKQPFDCAQGSGASSISPDPSSEEGTGFAHWWSLHGIGLEGAPAAVPLAPPGYEIAYAFFDSFRIRVRSLEQQLKSTRIRTAHQRRLEDPSLIFRDLKEERASSVEILIQTVSSKVEEVDFVDSAVILQEDTTFQTNAPVVIAGRSREVIHSTPDKLWLEDVTGVTPGATVRQETATGDLPSLFRAFGREWERWWHRNADDGPGRWQRVQDEILPLLPRALMQLEPITLAQWRQAVQSKKKCSATGPDGISRLDLLQMPDGLTQELIDLCHYAEDRGHWPQQALVGIITALAKVPGATKVQQFRPITVLSMVYRVWSTIRARQALGHLGHLASPQVIGNLPGKTAGQVWFVLQRRLEQAQIYDRPVVGLVADLVKAFNVLPRLPTWMICNELGLAVGLIRAWAGAVIPLQRHFRVRGSVGPPVVGCNGFPEGDPLSCVAMAAVAISFDCWMSTQVPLATPVSYVDNWEITATSPRALQMALAEFRDFAAIMALEVDWNKTYVWATHGHHRQQLKQLHLPLQYWAKDLGGCVFYGRRHTTGLQAVRFEAMAPLWGRLRVSCAPFAQKLRAVRTAAWPRALHACASVRILEQQFVTLRAGAVRGLNLDKPGTNSLLLLGMHFHPIHDPEFFAFWHTLLDFRRLQNEQDVQIDLQWILTQQEGKFPPGPLWVFFMGCLRIQWSWDVSQGLLLDRIGAFSLWRVSLKELEFRAVYAWQTMVGTLSQSRRGFAGMGMADAQLSQGSHLPLTDIQRGLLRTAHDGTFFTQDGLKYSSMDGDDKCPHCGEHDSIEHRIWHCSTFTHVRDQLAHLRPSQVESLPECTRLHCWIQAPPAQLTFFQLLDRIPDASHQLETPAGGGDLDLFTDGSCLFPQFPRVRVAAWAVLQGSVANDGGWSDCLAGGALHGLWQTSGRAELVAVLAAIRIGIRSGRRTRIWSDCDNVVKKVKLLLAAPLPGRSNAHDADLWEQIGTELGRDHDITIHKVAAHVGPSVAGPVEDWARGFNDQADMQAKHFNYARPPEFWQVWTRLLSQLQEAEAVSNYVLQLHCNIGEESLRLRPREGGPQMRPVVLEARLPLAQCVQCSQETSMPHALLSVFGSHQAHRLWKWFQTVCTGHVWGSWVSPAQLYVDYQMAFGKVGPYFHSVCVTRIVLTGEAAKRRLFRAQ</sequence>
<dbReference type="InterPro" id="IPR036397">
    <property type="entry name" value="RNaseH_sf"/>
</dbReference>
<evidence type="ECO:0000313" key="4">
    <source>
        <dbReference type="EMBL" id="CAK8991179.1"/>
    </source>
</evidence>
<name>A0ABP0HP95_9DINO</name>
<dbReference type="PANTHER" id="PTHR19446">
    <property type="entry name" value="REVERSE TRANSCRIPTASES"/>
    <property type="match status" value="1"/>
</dbReference>